<dbReference type="SMART" id="SM00471">
    <property type="entry name" value="HDc"/>
    <property type="match status" value="1"/>
</dbReference>
<dbReference type="SUPFAM" id="SSF109604">
    <property type="entry name" value="HD-domain/PDEase-like"/>
    <property type="match status" value="1"/>
</dbReference>
<dbReference type="InterPro" id="IPR003607">
    <property type="entry name" value="HD/PDEase_dom"/>
</dbReference>
<dbReference type="PANTHER" id="PTHR33594:SF1">
    <property type="entry name" value="HD_PDEASE DOMAIN-CONTAINING PROTEIN"/>
    <property type="match status" value="1"/>
</dbReference>
<dbReference type="RefSeq" id="WP_210594890.1">
    <property type="nucleotide sequence ID" value="NZ_JAGKSQ010000001.1"/>
</dbReference>
<evidence type="ECO:0000259" key="1">
    <source>
        <dbReference type="SMART" id="SM00471"/>
    </source>
</evidence>
<keyword evidence="3" id="KW-1185">Reference proteome</keyword>
<dbReference type="EMBL" id="JAGKSQ010000001">
    <property type="protein sequence ID" value="MBP3949500.1"/>
    <property type="molecule type" value="Genomic_DNA"/>
</dbReference>
<evidence type="ECO:0000313" key="2">
    <source>
        <dbReference type="EMBL" id="MBP3949500.1"/>
    </source>
</evidence>
<evidence type="ECO:0000313" key="3">
    <source>
        <dbReference type="Proteomes" id="UP000678228"/>
    </source>
</evidence>
<dbReference type="CDD" id="cd00077">
    <property type="entry name" value="HDc"/>
    <property type="match status" value="1"/>
</dbReference>
<dbReference type="Gene3D" id="1.10.472.50">
    <property type="entry name" value="HD-domain/PDEase-like"/>
    <property type="match status" value="1"/>
</dbReference>
<name>A0A940WWI7_9BACI</name>
<dbReference type="AlphaFoldDB" id="A0A940WWI7"/>
<reference evidence="2" key="1">
    <citation type="submission" date="2021-03" db="EMBL/GenBank/DDBJ databases">
        <title>Bacillus suaedae sp. nov., isolated from Suaeda aralocaspica.</title>
        <authorList>
            <person name="Lei R.F.R."/>
        </authorList>
    </citation>
    <scope>NUCLEOTIDE SEQUENCE</scope>
    <source>
        <strain evidence="2">YZJH907-2</strain>
    </source>
</reference>
<dbReference type="Gene3D" id="1.20.58.1910">
    <property type="match status" value="1"/>
</dbReference>
<dbReference type="InterPro" id="IPR006674">
    <property type="entry name" value="HD_domain"/>
</dbReference>
<sequence>MNNKIISDTEAWVMVQLKHESSGHDWEHIRRVTRQAQEIAAIEGGSMLIVTLASLLHDLIDDKVVADEIEGIQQVTNWLQKMDIDESDRQHILTIIKTISFKGGGQKPVESLEAQIVQDADRLDALGAIGVARTFMYAGNKGHQMYNPEFAHRDTMTVDEYRKIPSSAVGHFYEKLLRLKDLMNTKEGKKRAEKRHHFLEEFLQQFFHEWGERP</sequence>
<proteinExistence type="predicted"/>
<dbReference type="PANTHER" id="PTHR33594">
    <property type="entry name" value="SUPERFAMILY HYDROLASE, PUTATIVE (AFU_ORTHOLOGUE AFUA_1G03035)-RELATED"/>
    <property type="match status" value="1"/>
</dbReference>
<gene>
    <name evidence="2" type="ORF">J7W16_00045</name>
</gene>
<accession>A0A940WWI7</accession>
<protein>
    <submittedName>
        <fullName evidence="2">HD domain-containing protein</fullName>
    </submittedName>
</protein>
<feature type="domain" description="HD/PDEase" evidence="1">
    <location>
        <begin position="21"/>
        <end position="135"/>
    </location>
</feature>
<organism evidence="2 3">
    <name type="scientific">Halalkalibacter suaedae</name>
    <dbReference type="NCBI Taxonomy" id="2822140"/>
    <lineage>
        <taxon>Bacteria</taxon>
        <taxon>Bacillati</taxon>
        <taxon>Bacillota</taxon>
        <taxon>Bacilli</taxon>
        <taxon>Bacillales</taxon>
        <taxon>Bacillaceae</taxon>
        <taxon>Halalkalibacter</taxon>
    </lineage>
</organism>
<dbReference type="Proteomes" id="UP000678228">
    <property type="component" value="Unassembled WGS sequence"/>
</dbReference>
<dbReference type="Pfam" id="PF01966">
    <property type="entry name" value="HD"/>
    <property type="match status" value="1"/>
</dbReference>
<comment type="caution">
    <text evidence="2">The sequence shown here is derived from an EMBL/GenBank/DDBJ whole genome shotgun (WGS) entry which is preliminary data.</text>
</comment>